<dbReference type="Proteomes" id="UP000284644">
    <property type="component" value="Unassembled WGS sequence"/>
</dbReference>
<dbReference type="InterPro" id="IPR038662">
    <property type="entry name" value="ATP_synth_F0_csu_sf"/>
</dbReference>
<reference evidence="32 49" key="4">
    <citation type="submission" date="2019-07" db="EMBL/GenBank/DDBJ databases">
        <authorList>
            <person name="Hibberd C M."/>
            <person name="Gehrig L. J."/>
            <person name="Chang H.-W."/>
            <person name="Venkatesh S."/>
        </authorList>
    </citation>
    <scope>NUCLEOTIDE SEQUENCE [LARGE SCALE GENOMIC DNA]</scope>
    <source>
        <strain evidence="32">Ruminococcus_obeum_SSTS_Bg7063</strain>
    </source>
</reference>
<dbReference type="HAMAP" id="MF_01396">
    <property type="entry name" value="ATP_synth_c_bact"/>
    <property type="match status" value="1"/>
</dbReference>
<reference evidence="35 36" key="2">
    <citation type="submission" date="2018-08" db="EMBL/GenBank/DDBJ databases">
        <title>A genome reference for cultivated species of the human gut microbiota.</title>
        <authorList>
            <person name="Zou Y."/>
            <person name="Xue W."/>
            <person name="Luo G."/>
        </authorList>
    </citation>
    <scope>NUCLEOTIDE SEQUENCE [LARGE SCALE GENOMIC DNA]</scope>
    <source>
        <strain evidence="23 38">AF14-23</strain>
        <strain evidence="22 43">AF21-24</strain>
        <strain evidence="21 46">AF25-21</strain>
        <strain evidence="20 39">AF29-2BH</strain>
        <strain evidence="30 47">AF37-6AC</strain>
        <strain evidence="29 44">AF39-4</strain>
        <strain evidence="28 41">AM18-2AC</strain>
        <strain evidence="27 42">AM22-9LB</strain>
        <strain evidence="26 40">AM27-32LB</strain>
        <strain evidence="25 45">AM29-25AC</strain>
        <strain evidence="24 37">AM37-4AC</strain>
        <strain evidence="19 35">OM03-6</strain>
        <strain evidence="18 36">OM06-11AA</strain>
    </source>
</reference>
<feature type="transmembrane region" description="Helical" evidence="14">
    <location>
        <begin position="48"/>
        <end position="73"/>
    </location>
</feature>
<keyword evidence="49" id="KW-1185">Reference proteome</keyword>
<evidence type="ECO:0000256" key="5">
    <source>
        <dbReference type="ARBA" id="ARBA00022547"/>
    </source>
</evidence>
<dbReference type="SUPFAM" id="SSF81333">
    <property type="entry name" value="F1F0 ATP synthase subunit C"/>
    <property type="match status" value="1"/>
</dbReference>
<evidence type="ECO:0000313" key="48">
    <source>
        <dbReference type="Proteomes" id="UP000293506"/>
    </source>
</evidence>
<evidence type="ECO:0000256" key="4">
    <source>
        <dbReference type="ARBA" id="ARBA00022475"/>
    </source>
</evidence>
<dbReference type="EMBL" id="QRVV01000008">
    <property type="protein sequence ID" value="RGS75315.1"/>
    <property type="molecule type" value="Genomic_DNA"/>
</dbReference>
<evidence type="ECO:0000256" key="14">
    <source>
        <dbReference type="HAMAP-Rule" id="MF_01396"/>
    </source>
</evidence>
<dbReference type="EMBL" id="QRSS01000010">
    <property type="protein sequence ID" value="RGQ04505.1"/>
    <property type="molecule type" value="Genomic_DNA"/>
</dbReference>
<keyword evidence="3 14" id="KW-0813">Transport</keyword>
<dbReference type="EMBL" id="QRUH01000010">
    <property type="protein sequence ID" value="RGR47642.1"/>
    <property type="molecule type" value="Genomic_DNA"/>
</dbReference>
<dbReference type="InterPro" id="IPR020537">
    <property type="entry name" value="ATP_synth_F0_csu_DDCD_BS"/>
</dbReference>
<reference evidence="31 48" key="3">
    <citation type="journal article" date="2019" name="Science, e1252229">
        <title>Invertible promoters mediate bacterial phase variation, antibiotic resistance, and host adaptation in the gut.</title>
        <authorList>
            <person name="Jiang X."/>
            <person name="Hall A.B."/>
            <person name="Arthur T.D."/>
            <person name="Plichta D.R."/>
            <person name="Covington C.T."/>
            <person name="Poyet M."/>
            <person name="Crothers J."/>
            <person name="Moses P.L."/>
            <person name="Tolonen A.C."/>
            <person name="Vlamakis H."/>
            <person name="Alm E.J."/>
            <person name="Xavier R.J."/>
        </authorList>
    </citation>
    <scope>NUCLEOTIDE SEQUENCE [LARGE SCALE GENOMIC DNA]</scope>
    <source>
        <strain evidence="48">af_0058</strain>
        <strain evidence="31">Af_0058</strain>
    </source>
</reference>
<dbReference type="FunFam" id="1.20.20.10:FF:000002">
    <property type="entry name" value="ATP synthase subunit c"/>
    <property type="match status" value="1"/>
</dbReference>
<organism evidence="16 33">
    <name type="scientific">Blautia obeum</name>
    <dbReference type="NCBI Taxonomy" id="40520"/>
    <lineage>
        <taxon>Bacteria</taxon>
        <taxon>Bacillati</taxon>
        <taxon>Bacillota</taxon>
        <taxon>Clostridia</taxon>
        <taxon>Lachnospirales</taxon>
        <taxon>Lachnospiraceae</taxon>
        <taxon>Blautia</taxon>
    </lineage>
</organism>
<dbReference type="InterPro" id="IPR002379">
    <property type="entry name" value="ATPase_proteolipid_c-like_dom"/>
</dbReference>
<dbReference type="GO" id="GO:0045259">
    <property type="term" value="C:proton-transporting ATP synthase complex"/>
    <property type="evidence" value="ECO:0007669"/>
    <property type="project" value="UniProtKB-KW"/>
</dbReference>
<evidence type="ECO:0000256" key="12">
    <source>
        <dbReference type="ARBA" id="ARBA00023310"/>
    </source>
</evidence>
<sequence>MSTLVAIGAAIAVLTGIGAGIGIGLATSKAVEAIARQPEAESKISKNLLLGCALAEATAIYGFVIGLLIIIMLG</sequence>
<dbReference type="GO" id="GO:0008289">
    <property type="term" value="F:lipid binding"/>
    <property type="evidence" value="ECO:0007669"/>
    <property type="project" value="UniProtKB-KW"/>
</dbReference>
<dbReference type="InterPro" id="IPR035921">
    <property type="entry name" value="F/V-ATP_Csub_sf"/>
</dbReference>
<evidence type="ECO:0000256" key="11">
    <source>
        <dbReference type="ARBA" id="ARBA00023136"/>
    </source>
</evidence>
<keyword evidence="8 14" id="KW-1133">Transmembrane helix</keyword>
<evidence type="ECO:0000313" key="40">
    <source>
        <dbReference type="Proteomes" id="UP000283928"/>
    </source>
</evidence>
<evidence type="ECO:0000313" key="28">
    <source>
        <dbReference type="EMBL" id="RHH16973.1"/>
    </source>
</evidence>
<evidence type="ECO:0000313" key="22">
    <source>
        <dbReference type="EMBL" id="RGS75315.1"/>
    </source>
</evidence>
<dbReference type="GO" id="GO:0016787">
    <property type="term" value="F:hydrolase activity"/>
    <property type="evidence" value="ECO:0007669"/>
    <property type="project" value="UniProtKB-KW"/>
</dbReference>
<evidence type="ECO:0000313" key="24">
    <source>
        <dbReference type="EMBL" id="RHC04621.1"/>
    </source>
</evidence>
<evidence type="ECO:0000313" key="20">
    <source>
        <dbReference type="EMBL" id="RGQ04505.1"/>
    </source>
</evidence>
<dbReference type="Proteomes" id="UP000095409">
    <property type="component" value="Unassembled WGS sequence"/>
</dbReference>
<evidence type="ECO:0000313" key="33">
    <source>
        <dbReference type="Proteomes" id="UP000095409"/>
    </source>
</evidence>
<dbReference type="Proteomes" id="UP000409147">
    <property type="component" value="Unassembled WGS sequence"/>
</dbReference>
<dbReference type="Proteomes" id="UP000283928">
    <property type="component" value="Unassembled WGS sequence"/>
</dbReference>
<evidence type="ECO:0000313" key="25">
    <source>
        <dbReference type="EMBL" id="RHE13092.1"/>
    </source>
</evidence>
<evidence type="ECO:0000313" key="21">
    <source>
        <dbReference type="EMBL" id="RGR47642.1"/>
    </source>
</evidence>
<evidence type="ECO:0000256" key="3">
    <source>
        <dbReference type="ARBA" id="ARBA00022448"/>
    </source>
</evidence>
<comment type="subcellular location">
    <subcellularLocation>
        <location evidence="1 14">Cell membrane</location>
        <topology evidence="1 14">Multi-pass membrane protein</topology>
    </subcellularLocation>
</comment>
<dbReference type="Proteomes" id="UP000285839">
    <property type="component" value="Unassembled WGS sequence"/>
</dbReference>
<dbReference type="GeneID" id="79802767"/>
<evidence type="ECO:0000256" key="2">
    <source>
        <dbReference type="ARBA" id="ARBA00006704"/>
    </source>
</evidence>
<dbReference type="EMBL" id="CYZD01000007">
    <property type="protein sequence ID" value="CUO24020.1"/>
    <property type="molecule type" value="Genomic_DNA"/>
</dbReference>
<keyword evidence="7 14" id="KW-0375">Hydrogen ion transport</keyword>
<dbReference type="RefSeq" id="WP_005425853.1">
    <property type="nucleotide sequence ID" value="NZ_CABHNB010000044.1"/>
</dbReference>
<dbReference type="EMBL" id="QRHZ01000007">
    <property type="protein sequence ID" value="RHG16149.1"/>
    <property type="molecule type" value="Genomic_DNA"/>
</dbReference>
<proteinExistence type="inferred from homology"/>
<evidence type="ECO:0000313" key="31">
    <source>
        <dbReference type="EMBL" id="RYT66947.1"/>
    </source>
</evidence>
<gene>
    <name evidence="16" type="primary">atpE_2</name>
    <name evidence="14 18" type="synonym">atpE</name>
    <name evidence="30" type="ORF">DW021_10905</name>
    <name evidence="29" type="ORF">DW040_11165</name>
    <name evidence="28" type="ORF">DW222_13115</name>
    <name evidence="27" type="ORF">DW272_13400</name>
    <name evidence="26" type="ORF">DW723_03555</name>
    <name evidence="25" type="ORF">DW767_06915</name>
    <name evidence="24" type="ORF">DW859_13270</name>
    <name evidence="23" type="ORF">DWW07_11865</name>
    <name evidence="22" type="ORF">DWX77_04705</name>
    <name evidence="21" type="ORF">DWY46_12430</name>
    <name evidence="20" type="ORF">DWZ12_10015</name>
    <name evidence="19" type="ORF">DXB38_08660</name>
    <name evidence="18" type="ORF">DXB81_10220</name>
    <name evidence="31" type="ORF">EAI82_08260</name>
    <name evidence="16" type="ORF">ERS852394_01757</name>
    <name evidence="17" type="ORF">ERS852533_02655</name>
    <name evidence="32" type="ORF">ROSSTS7063_03283</name>
</gene>
<evidence type="ECO:0000313" key="43">
    <source>
        <dbReference type="Proteomes" id="UP000284242"/>
    </source>
</evidence>
<evidence type="ECO:0000313" key="37">
    <source>
        <dbReference type="Proteomes" id="UP000265808"/>
    </source>
</evidence>
<comment type="function">
    <text evidence="14">Key component of the F(0) channel; it plays a direct role in translocation across the membrane. A homomeric c-ring of between 10-14 subunits forms the central stalk rotor element with the F(1) delta and epsilon subunits.</text>
</comment>
<evidence type="ECO:0000313" key="29">
    <source>
        <dbReference type="EMBL" id="RHK94231.1"/>
    </source>
</evidence>
<evidence type="ECO:0000313" key="32">
    <source>
        <dbReference type="EMBL" id="VUX21913.1"/>
    </source>
</evidence>
<evidence type="ECO:0000313" key="45">
    <source>
        <dbReference type="Proteomes" id="UP000284644"/>
    </source>
</evidence>
<evidence type="ECO:0000313" key="17">
    <source>
        <dbReference type="EMBL" id="CUP81679.1"/>
    </source>
</evidence>
<dbReference type="Proteomes" id="UP000095413">
    <property type="component" value="Unassembled WGS sequence"/>
</dbReference>
<keyword evidence="4 14" id="KW-1003">Cell membrane</keyword>
<keyword evidence="11 14" id="KW-0472">Membrane</keyword>
<evidence type="ECO:0000313" key="46">
    <source>
        <dbReference type="Proteomes" id="UP000285839"/>
    </source>
</evidence>
<dbReference type="Proteomes" id="UP000284267">
    <property type="component" value="Unassembled WGS sequence"/>
</dbReference>
<dbReference type="EMBL" id="RCXQ01000006">
    <property type="protein sequence ID" value="RYT66947.1"/>
    <property type="molecule type" value="Genomic_DNA"/>
</dbReference>
<evidence type="ECO:0000313" key="30">
    <source>
        <dbReference type="EMBL" id="RHL46716.1"/>
    </source>
</evidence>
<dbReference type="Proteomes" id="UP000284220">
    <property type="component" value="Unassembled WGS sequence"/>
</dbReference>
<dbReference type="EMBL" id="QROE01000005">
    <property type="protein sequence ID" value="RHK94231.1"/>
    <property type="molecule type" value="Genomic_DNA"/>
</dbReference>
<dbReference type="PRINTS" id="PR00124">
    <property type="entry name" value="ATPASEC"/>
</dbReference>
<evidence type="ECO:0000256" key="10">
    <source>
        <dbReference type="ARBA" id="ARBA00023121"/>
    </source>
</evidence>
<evidence type="ECO:0000256" key="7">
    <source>
        <dbReference type="ARBA" id="ARBA00022781"/>
    </source>
</evidence>
<dbReference type="EMBL" id="QROS01000007">
    <property type="protein sequence ID" value="RHL46716.1"/>
    <property type="molecule type" value="Genomic_DNA"/>
</dbReference>
<dbReference type="GO" id="GO:0046933">
    <property type="term" value="F:proton-transporting ATP synthase activity, rotational mechanism"/>
    <property type="evidence" value="ECO:0007669"/>
    <property type="project" value="UniProtKB-UniRule"/>
</dbReference>
<dbReference type="EMBL" id="QSUZ01000009">
    <property type="protein sequence ID" value="RGN87551.1"/>
    <property type="molecule type" value="Genomic_DNA"/>
</dbReference>
<keyword evidence="9 14" id="KW-0406">Ion transport</keyword>
<comment type="function">
    <text evidence="13 14">F(1)F(0) ATP synthase produces ATP from ADP in the presence of a proton or sodium gradient. F-type ATPases consist of two structural domains, F(1) containing the extramembraneous catalytic core and F(0) containing the membrane proton channel, linked together by a central stalk and a peripheral stalk. During catalysis, ATP synthesis in the catalytic domain of F(1) is coupled via a rotary mechanism of the central stalk subunits to proton translocation.</text>
</comment>
<name>A0A174DJD6_9FIRM</name>
<dbReference type="OrthoDB" id="9810379at2"/>
<evidence type="ECO:0000313" key="49">
    <source>
        <dbReference type="Proteomes" id="UP000409147"/>
    </source>
</evidence>
<reference evidence="33 34" key="1">
    <citation type="submission" date="2015-09" db="EMBL/GenBank/DDBJ databases">
        <authorList>
            <consortium name="Pathogen Informatics"/>
        </authorList>
    </citation>
    <scope>NUCLEOTIDE SEQUENCE [LARGE SCALE GENOMIC DNA]</scope>
    <source>
        <strain evidence="16 33">2789STDY5608837</strain>
        <strain evidence="17 34">2789STDY5834921</strain>
    </source>
</reference>
<protein>
    <recommendedName>
        <fullName evidence="14">ATP synthase subunit c</fullName>
    </recommendedName>
    <alternativeName>
        <fullName evidence="14">ATP synthase F(0) sector subunit c</fullName>
    </alternativeName>
    <alternativeName>
        <fullName evidence="14">F-type ATPase subunit c</fullName>
        <shortName evidence="14">F-ATPase subunit c</shortName>
    </alternativeName>
    <alternativeName>
        <fullName evidence="14">Lipid-binding protein</fullName>
    </alternativeName>
</protein>
<comment type="similarity">
    <text evidence="2 14">Belongs to the ATPase C chain family.</text>
</comment>
<dbReference type="EMBL" id="QSJW01000004">
    <property type="protein sequence ID" value="RHE13092.1"/>
    <property type="molecule type" value="Genomic_DNA"/>
</dbReference>
<evidence type="ECO:0000313" key="41">
    <source>
        <dbReference type="Proteomes" id="UP000284024"/>
    </source>
</evidence>
<dbReference type="EMBL" id="QSUB01000004">
    <property type="protein sequence ID" value="RGN04324.1"/>
    <property type="molecule type" value="Genomic_DNA"/>
</dbReference>
<dbReference type="EMBL" id="QSHL01000010">
    <property type="protein sequence ID" value="RHC04621.1"/>
    <property type="molecule type" value="Genomic_DNA"/>
</dbReference>
<evidence type="ECO:0000313" key="34">
    <source>
        <dbReference type="Proteomes" id="UP000095413"/>
    </source>
</evidence>
<dbReference type="NCBIfam" id="TIGR01260">
    <property type="entry name" value="ATP_synt_c"/>
    <property type="match status" value="1"/>
</dbReference>
<evidence type="ECO:0000313" key="16">
    <source>
        <dbReference type="EMBL" id="CUO24020.1"/>
    </source>
</evidence>
<dbReference type="InterPro" id="IPR000454">
    <property type="entry name" value="ATP_synth_F0_csu"/>
</dbReference>
<dbReference type="Proteomes" id="UP000261105">
    <property type="component" value="Unassembled WGS sequence"/>
</dbReference>
<evidence type="ECO:0000313" key="39">
    <source>
        <dbReference type="Proteomes" id="UP000283585"/>
    </source>
</evidence>
<feature type="domain" description="V-ATPase proteolipid subunit C-like" evidence="15">
    <location>
        <begin position="7"/>
        <end position="69"/>
    </location>
</feature>
<dbReference type="Proteomes" id="UP000284024">
    <property type="component" value="Unassembled WGS sequence"/>
</dbReference>
<evidence type="ECO:0000256" key="8">
    <source>
        <dbReference type="ARBA" id="ARBA00022989"/>
    </source>
</evidence>
<dbReference type="Pfam" id="PF00137">
    <property type="entry name" value="ATP-synt_C"/>
    <property type="match status" value="1"/>
</dbReference>
<dbReference type="PROSITE" id="PS00605">
    <property type="entry name" value="ATPASE_C"/>
    <property type="match status" value="1"/>
</dbReference>
<dbReference type="Proteomes" id="UP000284242">
    <property type="component" value="Unassembled WGS sequence"/>
</dbReference>
<dbReference type="EMBL" id="CABHNB010000044">
    <property type="protein sequence ID" value="VUX21913.1"/>
    <property type="molecule type" value="Genomic_DNA"/>
</dbReference>
<keyword evidence="5 14" id="KW-0138">CF(0)</keyword>
<evidence type="ECO:0000313" key="19">
    <source>
        <dbReference type="EMBL" id="RGN87551.1"/>
    </source>
</evidence>
<dbReference type="GO" id="GO:0033177">
    <property type="term" value="C:proton-transporting two-sector ATPase complex, proton-transporting domain"/>
    <property type="evidence" value="ECO:0007669"/>
    <property type="project" value="InterPro"/>
</dbReference>
<evidence type="ECO:0000313" key="35">
    <source>
        <dbReference type="Proteomes" id="UP000261105"/>
    </source>
</evidence>
<dbReference type="Proteomes" id="UP000283585">
    <property type="component" value="Unassembled WGS sequence"/>
</dbReference>
<evidence type="ECO:0000313" key="42">
    <source>
        <dbReference type="Proteomes" id="UP000284220"/>
    </source>
</evidence>
<evidence type="ECO:0000313" key="36">
    <source>
        <dbReference type="Proteomes" id="UP000261222"/>
    </source>
</evidence>
<dbReference type="Proteomes" id="UP000293506">
    <property type="component" value="Unassembled WGS sequence"/>
</dbReference>
<evidence type="ECO:0000256" key="1">
    <source>
        <dbReference type="ARBA" id="ARBA00004651"/>
    </source>
</evidence>
<keyword evidence="10 14" id="KW-0446">Lipid-binding</keyword>
<dbReference type="GO" id="GO:0005886">
    <property type="term" value="C:plasma membrane"/>
    <property type="evidence" value="ECO:0007669"/>
    <property type="project" value="UniProtKB-SubCell"/>
</dbReference>
<evidence type="ECO:0000259" key="15">
    <source>
        <dbReference type="Pfam" id="PF00137"/>
    </source>
</evidence>
<evidence type="ECO:0000256" key="6">
    <source>
        <dbReference type="ARBA" id="ARBA00022692"/>
    </source>
</evidence>
<evidence type="ECO:0000313" key="38">
    <source>
        <dbReference type="Proteomes" id="UP000265828"/>
    </source>
</evidence>
<evidence type="ECO:0000313" key="23">
    <source>
        <dbReference type="EMBL" id="RGV62998.1"/>
    </source>
</evidence>
<dbReference type="Proteomes" id="UP000265828">
    <property type="component" value="Unassembled WGS sequence"/>
</dbReference>
<evidence type="ECO:0000313" key="26">
    <source>
        <dbReference type="EMBL" id="RHE77451.1"/>
    </source>
</evidence>
<dbReference type="EMBL" id="QRZI01000008">
    <property type="protein sequence ID" value="RGV62998.1"/>
    <property type="molecule type" value="Genomic_DNA"/>
</dbReference>
<dbReference type="EMBL" id="QRJH01000007">
    <property type="protein sequence ID" value="RHH16973.1"/>
    <property type="molecule type" value="Genomic_DNA"/>
</dbReference>
<dbReference type="InterPro" id="IPR005953">
    <property type="entry name" value="ATP_synth_csu_bac/chlpt"/>
</dbReference>
<dbReference type="EMBL" id="CZBA01000017">
    <property type="protein sequence ID" value="CUP81679.1"/>
    <property type="molecule type" value="Genomic_DNA"/>
</dbReference>
<dbReference type="Proteomes" id="UP000265808">
    <property type="component" value="Unassembled WGS sequence"/>
</dbReference>
<evidence type="ECO:0000313" key="27">
    <source>
        <dbReference type="EMBL" id="RHG16149.1"/>
    </source>
</evidence>
<dbReference type="Gene3D" id="1.20.20.10">
    <property type="entry name" value="F1F0 ATP synthase subunit C"/>
    <property type="match status" value="1"/>
</dbReference>
<dbReference type="Proteomes" id="UP000285897">
    <property type="component" value="Unassembled WGS sequence"/>
</dbReference>
<evidence type="ECO:0000256" key="13">
    <source>
        <dbReference type="ARBA" id="ARBA00025198"/>
    </source>
</evidence>
<evidence type="ECO:0000256" key="9">
    <source>
        <dbReference type="ARBA" id="ARBA00023065"/>
    </source>
</evidence>
<accession>A0A174DJD6</accession>
<evidence type="ECO:0000313" key="47">
    <source>
        <dbReference type="Proteomes" id="UP000285897"/>
    </source>
</evidence>
<feature type="transmembrane region" description="Helical" evidence="14">
    <location>
        <begin position="6"/>
        <end position="27"/>
    </location>
</feature>
<keyword evidence="18" id="KW-0378">Hydrolase</keyword>
<dbReference type="Proteomes" id="UP000261222">
    <property type="component" value="Unassembled WGS sequence"/>
</dbReference>
<evidence type="ECO:0000313" key="18">
    <source>
        <dbReference type="EMBL" id="RGN04324.1"/>
    </source>
</evidence>
<feature type="site" description="Reversibly protonated during proton transport" evidence="14">
    <location>
        <position position="56"/>
    </location>
</feature>
<dbReference type="AlphaFoldDB" id="A0A174DJD6"/>
<evidence type="ECO:0000313" key="44">
    <source>
        <dbReference type="Proteomes" id="UP000284267"/>
    </source>
</evidence>
<keyword evidence="12 14" id="KW-0066">ATP synthesis</keyword>
<dbReference type="EMBL" id="QSKO01000003">
    <property type="protein sequence ID" value="RHE77451.1"/>
    <property type="molecule type" value="Genomic_DNA"/>
</dbReference>
<keyword evidence="6 14" id="KW-0812">Transmembrane</keyword>